<dbReference type="EMBL" id="JBJIAA010000006">
    <property type="protein sequence ID" value="MFL0250481.1"/>
    <property type="molecule type" value="Genomic_DNA"/>
</dbReference>
<feature type="coiled-coil region" evidence="11">
    <location>
        <begin position="92"/>
        <end position="119"/>
    </location>
</feature>
<dbReference type="PANTHER" id="PTHR13822:SF10">
    <property type="entry name" value="ATP SYNTHASE EPSILON CHAIN, CHLOROPLASTIC"/>
    <property type="match status" value="1"/>
</dbReference>
<keyword evidence="7 9" id="KW-0139">CF(1)</keyword>
<dbReference type="Gene3D" id="2.60.15.10">
    <property type="entry name" value="F0F1 ATP synthase delta/epsilon subunit, N-terminal"/>
    <property type="match status" value="1"/>
</dbReference>
<accession>A0ABW8TE43</accession>
<sequence>MATNIKLSILTPQKTFYVGEVSEISTRTVEGGLGILANHSDMVAFLQPTETKFIQADGTEKKAFTSTGVLNVGASEVTFMCDASEWPEEIDVNRAEKAKERAEKRLRDAKGDNIDVKRAELALSRALERMKVKGR</sequence>
<dbReference type="Pfam" id="PF02823">
    <property type="entry name" value="ATP-synt_DE_N"/>
    <property type="match status" value="1"/>
</dbReference>
<feature type="domain" description="ATP synthase epsilon subunit C-terminal" evidence="12">
    <location>
        <begin position="88"/>
        <end position="133"/>
    </location>
</feature>
<evidence type="ECO:0000256" key="4">
    <source>
        <dbReference type="ARBA" id="ARBA00022475"/>
    </source>
</evidence>
<dbReference type="HAMAP" id="MF_00530">
    <property type="entry name" value="ATP_synth_epsil_bac"/>
    <property type="match status" value="1"/>
</dbReference>
<evidence type="ECO:0000256" key="7">
    <source>
        <dbReference type="ARBA" id="ARBA00023196"/>
    </source>
</evidence>
<dbReference type="Pfam" id="PF00401">
    <property type="entry name" value="ATP-synt_DE"/>
    <property type="match status" value="1"/>
</dbReference>
<comment type="subcellular location">
    <subcellularLocation>
        <location evidence="1 9">Cell membrane</location>
        <topology evidence="1 9">Peripheral membrane protein</topology>
    </subcellularLocation>
</comment>
<evidence type="ECO:0000259" key="13">
    <source>
        <dbReference type="Pfam" id="PF02823"/>
    </source>
</evidence>
<proteinExistence type="inferred from homology"/>
<keyword evidence="11" id="KW-0175">Coiled coil</keyword>
<keyword evidence="8 9" id="KW-0066">ATP synthesis</keyword>
<comment type="similarity">
    <text evidence="2 9 10">Belongs to the ATPase epsilon chain family.</text>
</comment>
<keyword evidence="6 9" id="KW-0472">Membrane</keyword>
<dbReference type="PANTHER" id="PTHR13822">
    <property type="entry name" value="ATP SYNTHASE DELTA/EPSILON CHAIN"/>
    <property type="match status" value="1"/>
</dbReference>
<organism evidence="14 15">
    <name type="scientific">Clostridium neuense</name>
    <dbReference type="NCBI Taxonomy" id="1728934"/>
    <lineage>
        <taxon>Bacteria</taxon>
        <taxon>Bacillati</taxon>
        <taxon>Bacillota</taxon>
        <taxon>Clostridia</taxon>
        <taxon>Eubacteriales</taxon>
        <taxon>Clostridiaceae</taxon>
        <taxon>Clostridium</taxon>
    </lineage>
</organism>
<dbReference type="NCBIfam" id="NF009984">
    <property type="entry name" value="PRK13450.1"/>
    <property type="match status" value="1"/>
</dbReference>
<evidence type="ECO:0000256" key="1">
    <source>
        <dbReference type="ARBA" id="ARBA00004202"/>
    </source>
</evidence>
<evidence type="ECO:0000259" key="12">
    <source>
        <dbReference type="Pfam" id="PF00401"/>
    </source>
</evidence>
<dbReference type="SUPFAM" id="SSF51344">
    <property type="entry name" value="Epsilon subunit of F1F0-ATP synthase N-terminal domain"/>
    <property type="match status" value="1"/>
</dbReference>
<protein>
    <recommendedName>
        <fullName evidence="9">ATP synthase epsilon chain</fullName>
    </recommendedName>
    <alternativeName>
        <fullName evidence="9">ATP synthase F1 sector epsilon subunit</fullName>
    </alternativeName>
    <alternativeName>
        <fullName evidence="9">F-ATPase epsilon subunit</fullName>
    </alternativeName>
</protein>
<dbReference type="Proteomes" id="UP001623592">
    <property type="component" value="Unassembled WGS sequence"/>
</dbReference>
<reference evidence="14 15" key="1">
    <citation type="submission" date="2024-11" db="EMBL/GenBank/DDBJ databases">
        <authorList>
            <person name="Heng Y.C."/>
            <person name="Lim A.C.H."/>
            <person name="Lee J.K.Y."/>
            <person name="Kittelmann S."/>
        </authorList>
    </citation>
    <scope>NUCLEOTIDE SEQUENCE [LARGE SCALE GENOMIC DNA]</scope>
    <source>
        <strain evidence="14 15">WILCCON 0114</strain>
    </source>
</reference>
<keyword evidence="9" id="KW-0375">Hydrogen ion transport</keyword>
<keyword evidence="15" id="KW-1185">Reference proteome</keyword>
<evidence type="ECO:0000256" key="9">
    <source>
        <dbReference type="HAMAP-Rule" id="MF_00530"/>
    </source>
</evidence>
<dbReference type="InterPro" id="IPR036794">
    <property type="entry name" value="ATP_F1_dsu/esu_C_sf"/>
</dbReference>
<keyword evidence="3 9" id="KW-0813">Transport</keyword>
<keyword evidence="5 9" id="KW-0406">Ion transport</keyword>
<name>A0ABW8TE43_9CLOT</name>
<evidence type="ECO:0000256" key="5">
    <source>
        <dbReference type="ARBA" id="ARBA00023065"/>
    </source>
</evidence>
<evidence type="ECO:0000256" key="10">
    <source>
        <dbReference type="RuleBase" id="RU003656"/>
    </source>
</evidence>
<dbReference type="Gene3D" id="1.20.5.440">
    <property type="entry name" value="ATP synthase delta/epsilon subunit, C-terminal domain"/>
    <property type="match status" value="1"/>
</dbReference>
<comment type="caution">
    <text evidence="14">The sequence shown here is derived from an EMBL/GenBank/DDBJ whole genome shotgun (WGS) entry which is preliminary data.</text>
</comment>
<dbReference type="InterPro" id="IPR001469">
    <property type="entry name" value="ATP_synth_F1_dsu/esu"/>
</dbReference>
<dbReference type="InterPro" id="IPR020546">
    <property type="entry name" value="ATP_synth_F1_dsu/esu_N"/>
</dbReference>
<comment type="subunit">
    <text evidence="9 10">F-type ATPases have 2 components, CF(1) - the catalytic core - and CF(0) - the membrane proton channel. CF(1) has five subunits: alpha(3), beta(3), gamma(1), delta(1), epsilon(1). CF(0) has three main subunits: a, b and c.</text>
</comment>
<evidence type="ECO:0000256" key="3">
    <source>
        <dbReference type="ARBA" id="ARBA00022448"/>
    </source>
</evidence>
<gene>
    <name evidence="9" type="primary">atpC</name>
    <name evidence="14" type="ORF">ACJDT4_08615</name>
</gene>
<evidence type="ECO:0000256" key="6">
    <source>
        <dbReference type="ARBA" id="ARBA00023136"/>
    </source>
</evidence>
<evidence type="ECO:0000313" key="15">
    <source>
        <dbReference type="Proteomes" id="UP001623592"/>
    </source>
</evidence>
<dbReference type="InterPro" id="IPR020547">
    <property type="entry name" value="ATP_synth_F1_esu_C"/>
</dbReference>
<evidence type="ECO:0000256" key="2">
    <source>
        <dbReference type="ARBA" id="ARBA00005712"/>
    </source>
</evidence>
<dbReference type="NCBIfam" id="TIGR01216">
    <property type="entry name" value="ATP_synt_epsi"/>
    <property type="match status" value="1"/>
</dbReference>
<dbReference type="CDD" id="cd12152">
    <property type="entry name" value="F1-ATPase_delta"/>
    <property type="match status" value="1"/>
</dbReference>
<evidence type="ECO:0000256" key="11">
    <source>
        <dbReference type="SAM" id="Coils"/>
    </source>
</evidence>
<keyword evidence="4 9" id="KW-1003">Cell membrane</keyword>
<comment type="function">
    <text evidence="9">Produces ATP from ADP in the presence of a proton gradient across the membrane.</text>
</comment>
<dbReference type="InterPro" id="IPR036771">
    <property type="entry name" value="ATPsynth_dsu/esu_N"/>
</dbReference>
<dbReference type="SUPFAM" id="SSF46604">
    <property type="entry name" value="Epsilon subunit of F1F0-ATP synthase C-terminal domain"/>
    <property type="match status" value="1"/>
</dbReference>
<evidence type="ECO:0000313" key="14">
    <source>
        <dbReference type="EMBL" id="MFL0250481.1"/>
    </source>
</evidence>
<feature type="domain" description="ATP synthase F1 complex delta/epsilon subunit N-terminal" evidence="13">
    <location>
        <begin position="5"/>
        <end position="83"/>
    </location>
</feature>
<dbReference type="RefSeq" id="WP_406787150.1">
    <property type="nucleotide sequence ID" value="NZ_JBJIAA010000006.1"/>
</dbReference>
<evidence type="ECO:0000256" key="8">
    <source>
        <dbReference type="ARBA" id="ARBA00023310"/>
    </source>
</evidence>